<keyword evidence="3" id="KW-0520">NAD</keyword>
<dbReference type="GO" id="GO:0016616">
    <property type="term" value="F:oxidoreductase activity, acting on the CH-OH group of donors, NAD or NADP as acceptor"/>
    <property type="evidence" value="ECO:0007669"/>
    <property type="project" value="InterPro"/>
</dbReference>
<dbReference type="SUPFAM" id="SSF55021">
    <property type="entry name" value="ACT-like"/>
    <property type="match status" value="1"/>
</dbReference>
<accession>A0A7U4DNK7</accession>
<evidence type="ECO:0000313" key="9">
    <source>
        <dbReference type="Proteomes" id="UP000006365"/>
    </source>
</evidence>
<dbReference type="PANTHER" id="PTHR42938">
    <property type="entry name" value="FORMATE DEHYDROGENASE 1"/>
    <property type="match status" value="1"/>
</dbReference>
<dbReference type="SUPFAM" id="SSF51735">
    <property type="entry name" value="NAD(P)-binding Rossmann-fold domains"/>
    <property type="match status" value="1"/>
</dbReference>
<dbReference type="CDD" id="cd12174">
    <property type="entry name" value="PGDH_like_3"/>
    <property type="match status" value="1"/>
</dbReference>
<proteinExistence type="inferred from homology"/>
<name>A0A7U4DNK7_DESPD</name>
<dbReference type="PANTHER" id="PTHR42938:SF47">
    <property type="entry name" value="HYDROXYPYRUVATE REDUCTASE"/>
    <property type="match status" value="1"/>
</dbReference>
<evidence type="ECO:0000256" key="3">
    <source>
        <dbReference type="ARBA" id="ARBA00023027"/>
    </source>
</evidence>
<dbReference type="InterPro" id="IPR036291">
    <property type="entry name" value="NAD(P)-bd_dom_sf"/>
</dbReference>
<reference evidence="8 9" key="1">
    <citation type="journal article" date="2011" name="Stand. Genomic Sci.">
        <title>Complete genome sequence of Desulfobulbus propionicus type strain (1pr3).</title>
        <authorList>
            <person name="Pagani I."/>
            <person name="Lapidus A."/>
            <person name="Nolan M."/>
            <person name="Lucas S."/>
            <person name="Hammon N."/>
            <person name="Deshpande S."/>
            <person name="Cheng J.F."/>
            <person name="Chertkov O."/>
            <person name="Davenport K."/>
            <person name="Tapia R."/>
            <person name="Han C."/>
            <person name="Goodwin L."/>
            <person name="Pitluck S."/>
            <person name="Liolios K."/>
            <person name="Mavromatis K."/>
            <person name="Ivanova N."/>
            <person name="Mikhailova N."/>
            <person name="Pati A."/>
            <person name="Chen A."/>
            <person name="Palaniappan K."/>
            <person name="Land M."/>
            <person name="Hauser L."/>
            <person name="Chang Y.J."/>
            <person name="Jeffries C.D."/>
            <person name="Detter J.C."/>
            <person name="Brambilla E."/>
            <person name="Kannan K.P."/>
            <person name="Djao O.D."/>
            <person name="Rohde M."/>
            <person name="Pukall R."/>
            <person name="Spring S."/>
            <person name="Goker M."/>
            <person name="Sikorski J."/>
            <person name="Woyke T."/>
            <person name="Bristow J."/>
            <person name="Eisen J.A."/>
            <person name="Markowitz V."/>
            <person name="Hugenholtz P."/>
            <person name="Kyrpides N.C."/>
            <person name="Klenk H.P."/>
        </authorList>
    </citation>
    <scope>NUCLEOTIDE SEQUENCE [LARGE SCALE GENOMIC DNA]</scope>
    <source>
        <strain evidence="9">ATCC 33891 / DSM 2032 / 1pr3</strain>
    </source>
</reference>
<dbReference type="RefSeq" id="WP_015723653.1">
    <property type="nucleotide sequence ID" value="NC_014972.1"/>
</dbReference>
<organism evidence="8 9">
    <name type="scientific">Desulfobulbus propionicus (strain ATCC 33891 / DSM 2032 / VKM B-1956 / 1pr3)</name>
    <dbReference type="NCBI Taxonomy" id="577650"/>
    <lineage>
        <taxon>Bacteria</taxon>
        <taxon>Pseudomonadati</taxon>
        <taxon>Thermodesulfobacteriota</taxon>
        <taxon>Desulfobulbia</taxon>
        <taxon>Desulfobulbales</taxon>
        <taxon>Desulfobulbaceae</taxon>
        <taxon>Desulfobulbus</taxon>
    </lineage>
</organism>
<dbReference type="InterPro" id="IPR006140">
    <property type="entry name" value="D-isomer_DH_NAD-bd"/>
</dbReference>
<sequence length="400" mass="43409">MKQFKIKTINAIAKEGLKLFGTRFAVSPDEAAPEGIVVRSSKVDLSLFPELLAVARAGAGVNNIPVEEATEKGVCVFNTPGANANAVVELVYTSLGIWLRNVEKSIEFCQGLTGMNDEEINKEVEARKKKFKGEEMAGKTLAVFGLGKIGVGVANAGLHHGMRVLGFDPFPALDNIHHLAPEVTLARSRKEALADADFISIHMPLNKNTRGYVTEKDFLEFVKDGAVLINYARGPIVDEDAVLASLASGKLRGHISDFPSVKFLGHEQILVTPHLGASTAESEENCATMAVRELKNYLEFGNIVHSVNFPNIETIPTVDVHTRLTVINRDQPGMIGMISNILGAERINIMNYTNKSNGTVGYNIIDCAGPVSEEVQTKIAQQDGVLRVRVIPLEIKGRVD</sequence>
<dbReference type="AlphaFoldDB" id="A0A7U4DNK7"/>
<gene>
    <name evidence="8" type="ordered locus">Despr_0935</name>
</gene>
<comment type="pathway">
    <text evidence="4">Amino-acid biosynthesis.</text>
</comment>
<evidence type="ECO:0000256" key="2">
    <source>
        <dbReference type="ARBA" id="ARBA00023002"/>
    </source>
</evidence>
<evidence type="ECO:0000256" key="5">
    <source>
        <dbReference type="RuleBase" id="RU003719"/>
    </source>
</evidence>
<dbReference type="InterPro" id="IPR029753">
    <property type="entry name" value="D-isomer_DH_CS"/>
</dbReference>
<comment type="similarity">
    <text evidence="1 5">Belongs to the D-isomer specific 2-hydroxyacid dehydrogenase family.</text>
</comment>
<dbReference type="EMBL" id="CP002364">
    <property type="protein sequence ID" value="ADW17109.1"/>
    <property type="molecule type" value="Genomic_DNA"/>
</dbReference>
<dbReference type="Gene3D" id="3.30.70.260">
    <property type="match status" value="1"/>
</dbReference>
<keyword evidence="2 5" id="KW-0560">Oxidoreductase</keyword>
<keyword evidence="9" id="KW-1185">Reference proteome</keyword>
<evidence type="ECO:0000256" key="4">
    <source>
        <dbReference type="ARBA" id="ARBA00029440"/>
    </source>
</evidence>
<dbReference type="SUPFAM" id="SSF52283">
    <property type="entry name" value="Formate/glycerate dehydrogenase catalytic domain-like"/>
    <property type="match status" value="1"/>
</dbReference>
<dbReference type="PROSITE" id="PS00671">
    <property type="entry name" value="D_2_HYDROXYACID_DH_3"/>
    <property type="match status" value="1"/>
</dbReference>
<dbReference type="Gene3D" id="3.40.50.720">
    <property type="entry name" value="NAD(P)-binding Rossmann-like Domain"/>
    <property type="match status" value="2"/>
</dbReference>
<protein>
    <submittedName>
        <fullName evidence="8">D-isomer specific 2-hydroxyacid dehydrogenase NAD-binding protein</fullName>
    </submittedName>
</protein>
<dbReference type="InterPro" id="IPR006139">
    <property type="entry name" value="D-isomer_2_OHA_DH_cat_dom"/>
</dbReference>
<feature type="domain" description="D-isomer specific 2-hydroxyacid dehydrogenase catalytic" evidence="6">
    <location>
        <begin position="45"/>
        <end position="308"/>
    </location>
</feature>
<evidence type="ECO:0000259" key="7">
    <source>
        <dbReference type="Pfam" id="PF02826"/>
    </source>
</evidence>
<evidence type="ECO:0000259" key="6">
    <source>
        <dbReference type="Pfam" id="PF00389"/>
    </source>
</evidence>
<evidence type="ECO:0000313" key="8">
    <source>
        <dbReference type="EMBL" id="ADW17109.1"/>
    </source>
</evidence>
<dbReference type="InterPro" id="IPR045865">
    <property type="entry name" value="ACT-like_dom_sf"/>
</dbReference>
<dbReference type="Proteomes" id="UP000006365">
    <property type="component" value="Chromosome"/>
</dbReference>
<dbReference type="Pfam" id="PF00389">
    <property type="entry name" value="2-Hacid_dh"/>
    <property type="match status" value="1"/>
</dbReference>
<dbReference type="Pfam" id="PF02826">
    <property type="entry name" value="2-Hacid_dh_C"/>
    <property type="match status" value="1"/>
</dbReference>
<dbReference type="PROSITE" id="PS00065">
    <property type="entry name" value="D_2_HYDROXYACID_DH_1"/>
    <property type="match status" value="1"/>
</dbReference>
<dbReference type="InterPro" id="IPR029752">
    <property type="entry name" value="D-isomer_DH_CS1"/>
</dbReference>
<evidence type="ECO:0000256" key="1">
    <source>
        <dbReference type="ARBA" id="ARBA00005854"/>
    </source>
</evidence>
<feature type="domain" description="D-isomer specific 2-hydroxyacid dehydrogenase NAD-binding" evidence="7">
    <location>
        <begin position="118"/>
        <end position="276"/>
    </location>
</feature>
<dbReference type="GO" id="GO:0051287">
    <property type="term" value="F:NAD binding"/>
    <property type="evidence" value="ECO:0007669"/>
    <property type="project" value="InterPro"/>
</dbReference>
<dbReference type="KEGG" id="dpr:Despr_0935"/>